<feature type="transmembrane region" description="Helical" evidence="1">
    <location>
        <begin position="12"/>
        <end position="30"/>
    </location>
</feature>
<feature type="transmembrane region" description="Helical" evidence="1">
    <location>
        <begin position="50"/>
        <end position="69"/>
    </location>
</feature>
<evidence type="ECO:0000313" key="3">
    <source>
        <dbReference type="Proteomes" id="UP000824028"/>
    </source>
</evidence>
<dbReference type="EMBL" id="DXBX01000033">
    <property type="protein sequence ID" value="HIZ32851.1"/>
    <property type="molecule type" value="Genomic_DNA"/>
</dbReference>
<dbReference type="Pfam" id="PF11297">
    <property type="entry name" value="DUF3098"/>
    <property type="match status" value="1"/>
</dbReference>
<evidence type="ECO:0000256" key="1">
    <source>
        <dbReference type="SAM" id="Phobius"/>
    </source>
</evidence>
<gene>
    <name evidence="2" type="ORF">H9814_04795</name>
</gene>
<keyword evidence="1" id="KW-0812">Transmembrane</keyword>
<accession>A0A9D2E8P2</accession>
<dbReference type="InterPro" id="IPR021448">
    <property type="entry name" value="DUF3098"/>
</dbReference>
<keyword evidence="1" id="KW-0472">Membrane</keyword>
<name>A0A9D2E8P2_9BACE</name>
<reference evidence="2" key="2">
    <citation type="submission" date="2021-04" db="EMBL/GenBank/DDBJ databases">
        <authorList>
            <person name="Gilroy R."/>
        </authorList>
    </citation>
    <scope>NUCLEOTIDE SEQUENCE</scope>
    <source>
        <strain evidence="2">ChiHjej9B8-1298</strain>
    </source>
</reference>
<dbReference type="Proteomes" id="UP000824028">
    <property type="component" value="Unassembled WGS sequence"/>
</dbReference>
<sequence>MNREKFAFDKTNFILLAVGMAVVILGFVLMTGPSSSPTHFEPDIFSVRRIRVAPVICLLGFVSIIYAVLRRPRDVRKEDGEA</sequence>
<reference evidence="2" key="1">
    <citation type="journal article" date="2021" name="PeerJ">
        <title>Extensive microbial diversity within the chicken gut microbiome revealed by metagenomics and culture.</title>
        <authorList>
            <person name="Gilroy R."/>
            <person name="Ravi A."/>
            <person name="Getino M."/>
            <person name="Pursley I."/>
            <person name="Horton D.L."/>
            <person name="Alikhan N.F."/>
            <person name="Baker D."/>
            <person name="Gharbi K."/>
            <person name="Hall N."/>
            <person name="Watson M."/>
            <person name="Adriaenssens E.M."/>
            <person name="Foster-Nyarko E."/>
            <person name="Jarju S."/>
            <person name="Secka A."/>
            <person name="Antonio M."/>
            <person name="Oren A."/>
            <person name="Chaudhuri R.R."/>
            <person name="La Ragione R."/>
            <person name="Hildebrand F."/>
            <person name="Pallen M.J."/>
        </authorList>
    </citation>
    <scope>NUCLEOTIDE SEQUENCE</scope>
    <source>
        <strain evidence="2">ChiHjej9B8-1298</strain>
    </source>
</reference>
<protein>
    <submittedName>
        <fullName evidence="2">DUF3098 domain-containing protein</fullName>
    </submittedName>
</protein>
<keyword evidence="1" id="KW-1133">Transmembrane helix</keyword>
<proteinExistence type="predicted"/>
<organism evidence="2 3">
    <name type="scientific">Candidatus Bacteroides merdigallinarum</name>
    <dbReference type="NCBI Taxonomy" id="2838473"/>
    <lineage>
        <taxon>Bacteria</taxon>
        <taxon>Pseudomonadati</taxon>
        <taxon>Bacteroidota</taxon>
        <taxon>Bacteroidia</taxon>
        <taxon>Bacteroidales</taxon>
        <taxon>Bacteroidaceae</taxon>
        <taxon>Bacteroides</taxon>
    </lineage>
</organism>
<comment type="caution">
    <text evidence="2">The sequence shown here is derived from an EMBL/GenBank/DDBJ whole genome shotgun (WGS) entry which is preliminary data.</text>
</comment>
<evidence type="ECO:0000313" key="2">
    <source>
        <dbReference type="EMBL" id="HIZ32851.1"/>
    </source>
</evidence>
<dbReference type="AlphaFoldDB" id="A0A9D2E8P2"/>